<keyword evidence="9 10" id="KW-0961">Cell wall biogenesis/degradation</keyword>
<dbReference type="EMBL" id="CP036259">
    <property type="protein sequence ID" value="QDR80385.1"/>
    <property type="molecule type" value="Genomic_DNA"/>
</dbReference>
<dbReference type="SUPFAM" id="SSF53756">
    <property type="entry name" value="UDP-Glycosyltransferase/glycogen phosphorylase"/>
    <property type="match status" value="1"/>
</dbReference>
<dbReference type="Gene3D" id="3.40.50.2000">
    <property type="entry name" value="Glycogen Phosphorylase B"/>
    <property type="match status" value="2"/>
</dbReference>
<evidence type="ECO:0000256" key="5">
    <source>
        <dbReference type="ARBA" id="ARBA00022960"/>
    </source>
</evidence>
<comment type="caution">
    <text evidence="10">Lacks conserved residue(s) required for the propagation of feature annotation.</text>
</comment>
<dbReference type="CDD" id="cd03785">
    <property type="entry name" value="GT28_MurG"/>
    <property type="match status" value="1"/>
</dbReference>
<evidence type="ECO:0000259" key="12">
    <source>
        <dbReference type="Pfam" id="PF04101"/>
    </source>
</evidence>
<dbReference type="InterPro" id="IPR004276">
    <property type="entry name" value="GlycoTrans_28_N"/>
</dbReference>
<dbReference type="InterPro" id="IPR006009">
    <property type="entry name" value="GlcNAc_MurG"/>
</dbReference>
<dbReference type="HAMAP" id="MF_00033">
    <property type="entry name" value="MurG"/>
    <property type="match status" value="1"/>
</dbReference>
<feature type="binding site" evidence="10">
    <location>
        <position position="168"/>
    </location>
    <ligand>
        <name>UDP-N-acetyl-alpha-D-glucosamine</name>
        <dbReference type="ChEBI" id="CHEBI:57705"/>
    </ligand>
</feature>
<feature type="domain" description="Glycosyl transferase family 28 C-terminal" evidence="12">
    <location>
        <begin position="191"/>
        <end position="360"/>
    </location>
</feature>
<keyword evidence="7 10" id="KW-0472">Membrane</keyword>
<keyword evidence="1 10" id="KW-1003">Cell membrane</keyword>
<evidence type="ECO:0000313" key="14">
    <source>
        <dbReference type="Proteomes" id="UP000320776"/>
    </source>
</evidence>
<dbReference type="Pfam" id="PF03033">
    <property type="entry name" value="Glyco_transf_28"/>
    <property type="match status" value="1"/>
</dbReference>
<dbReference type="PANTHER" id="PTHR21015">
    <property type="entry name" value="UDP-N-ACETYLGLUCOSAMINE--N-ACETYLMURAMYL-(PENTAPEPTIDE) PYROPHOSPHORYL-UNDECAPRENOL N-ACETYLGLUCOSAMINE TRANSFERASE 1"/>
    <property type="match status" value="1"/>
</dbReference>
<proteinExistence type="inferred from homology"/>
<keyword evidence="5 10" id="KW-0133">Cell shape</keyword>
<dbReference type="GO" id="GO:0009252">
    <property type="term" value="P:peptidoglycan biosynthetic process"/>
    <property type="evidence" value="ECO:0007669"/>
    <property type="project" value="UniProtKB-UniRule"/>
</dbReference>
<organism evidence="13 14">
    <name type="scientific">Sporomusa termitida</name>
    <dbReference type="NCBI Taxonomy" id="2377"/>
    <lineage>
        <taxon>Bacteria</taxon>
        <taxon>Bacillati</taxon>
        <taxon>Bacillota</taxon>
        <taxon>Negativicutes</taxon>
        <taxon>Selenomonadales</taxon>
        <taxon>Sporomusaceae</taxon>
        <taxon>Sporomusa</taxon>
    </lineage>
</organism>
<evidence type="ECO:0000256" key="2">
    <source>
        <dbReference type="ARBA" id="ARBA00022618"/>
    </source>
</evidence>
<dbReference type="GO" id="GO:0005886">
    <property type="term" value="C:plasma membrane"/>
    <property type="evidence" value="ECO:0007669"/>
    <property type="project" value="UniProtKB-SubCell"/>
</dbReference>
<gene>
    <name evidence="10 13" type="primary">murG</name>
    <name evidence="13" type="ORF">SPTER_17080</name>
</gene>
<dbReference type="UniPathway" id="UPA00219"/>
<reference evidence="13 14" key="1">
    <citation type="submission" date="2019-02" db="EMBL/GenBank/DDBJ databases">
        <title>Closed genome of Sporomusa termitida DSM 4440.</title>
        <authorList>
            <person name="Poehlein A."/>
            <person name="Daniel R."/>
        </authorList>
    </citation>
    <scope>NUCLEOTIDE SEQUENCE [LARGE SCALE GENOMIC DNA]</scope>
    <source>
        <strain evidence="13 14">DSM 4440</strain>
    </source>
</reference>
<evidence type="ECO:0000256" key="7">
    <source>
        <dbReference type="ARBA" id="ARBA00023136"/>
    </source>
</evidence>
<evidence type="ECO:0000256" key="10">
    <source>
        <dbReference type="HAMAP-Rule" id="MF_00033"/>
    </source>
</evidence>
<evidence type="ECO:0000256" key="9">
    <source>
        <dbReference type="ARBA" id="ARBA00023316"/>
    </source>
</evidence>
<feature type="binding site" evidence="10">
    <location>
        <position position="303"/>
    </location>
    <ligand>
        <name>UDP-N-acetyl-alpha-D-glucosamine</name>
        <dbReference type="ChEBI" id="CHEBI:57705"/>
    </ligand>
</feature>
<evidence type="ECO:0000256" key="1">
    <source>
        <dbReference type="ARBA" id="ARBA00022475"/>
    </source>
</evidence>
<evidence type="ECO:0000256" key="3">
    <source>
        <dbReference type="ARBA" id="ARBA00022676"/>
    </source>
</evidence>
<evidence type="ECO:0000256" key="4">
    <source>
        <dbReference type="ARBA" id="ARBA00022679"/>
    </source>
</evidence>
<accession>A0A517DSQ4</accession>
<keyword evidence="6 10" id="KW-0573">Peptidoglycan synthesis</keyword>
<comment type="similarity">
    <text evidence="10">Belongs to the glycosyltransferase 28 family. MurG subfamily.</text>
</comment>
<name>A0A517DSQ4_9FIRM</name>
<dbReference type="RefSeq" id="WP_144350002.1">
    <property type="nucleotide sequence ID" value="NZ_CP036259.1"/>
</dbReference>
<feature type="binding site" evidence="10">
    <location>
        <position position="124"/>
    </location>
    <ligand>
        <name>UDP-N-acetyl-alpha-D-glucosamine</name>
        <dbReference type="ChEBI" id="CHEBI:57705"/>
    </ligand>
</feature>
<dbReference type="GO" id="GO:0005975">
    <property type="term" value="P:carbohydrate metabolic process"/>
    <property type="evidence" value="ECO:0007669"/>
    <property type="project" value="InterPro"/>
</dbReference>
<dbReference type="PANTHER" id="PTHR21015:SF22">
    <property type="entry name" value="GLYCOSYLTRANSFERASE"/>
    <property type="match status" value="1"/>
</dbReference>
<dbReference type="GO" id="GO:0051301">
    <property type="term" value="P:cell division"/>
    <property type="evidence" value="ECO:0007669"/>
    <property type="project" value="UniProtKB-KW"/>
</dbReference>
<comment type="subcellular location">
    <subcellularLocation>
        <location evidence="10">Cell membrane</location>
        <topology evidence="10">Peripheral membrane protein</topology>
        <orientation evidence="10">Cytoplasmic side</orientation>
    </subcellularLocation>
</comment>
<keyword evidence="8 10" id="KW-0131">Cell cycle</keyword>
<feature type="binding site" evidence="10">
    <location>
        <position position="198"/>
    </location>
    <ligand>
        <name>UDP-N-acetyl-alpha-D-glucosamine</name>
        <dbReference type="ChEBI" id="CHEBI:57705"/>
    </ligand>
</feature>
<evidence type="ECO:0000259" key="11">
    <source>
        <dbReference type="Pfam" id="PF03033"/>
    </source>
</evidence>
<keyword evidence="2 10" id="KW-0132">Cell division</keyword>
<evidence type="ECO:0000256" key="8">
    <source>
        <dbReference type="ARBA" id="ARBA00023306"/>
    </source>
</evidence>
<dbReference type="EC" id="2.4.1.227" evidence="10"/>
<dbReference type="InterPro" id="IPR007235">
    <property type="entry name" value="Glyco_trans_28_C"/>
</dbReference>
<feature type="binding site" evidence="10">
    <location>
        <begin position="10"/>
        <end position="12"/>
    </location>
    <ligand>
        <name>UDP-N-acetyl-alpha-D-glucosamine</name>
        <dbReference type="ChEBI" id="CHEBI:57705"/>
    </ligand>
</feature>
<dbReference type="AlphaFoldDB" id="A0A517DSQ4"/>
<dbReference type="GO" id="GO:0050511">
    <property type="term" value="F:undecaprenyldiphospho-muramoylpentapeptide beta-N-acetylglucosaminyltransferase activity"/>
    <property type="evidence" value="ECO:0007669"/>
    <property type="project" value="UniProtKB-UniRule"/>
</dbReference>
<comment type="function">
    <text evidence="10">Cell wall formation. Catalyzes the transfer of a GlcNAc subunit on undecaprenyl-pyrophosphoryl-MurNAc-pentapeptide (lipid intermediate I) to form undecaprenyl-pyrophosphoryl-MurNAc-(pentapeptide)GlcNAc (lipid intermediate II).</text>
</comment>
<evidence type="ECO:0000313" key="13">
    <source>
        <dbReference type="EMBL" id="QDR80385.1"/>
    </source>
</evidence>
<feature type="domain" description="Glycosyltransferase family 28 N-terminal" evidence="11">
    <location>
        <begin position="4"/>
        <end position="142"/>
    </location>
</feature>
<keyword evidence="14" id="KW-1185">Reference proteome</keyword>
<comment type="pathway">
    <text evidence="10">Cell wall biogenesis; peptidoglycan biosynthesis.</text>
</comment>
<keyword evidence="4 10" id="KW-0808">Transferase</keyword>
<dbReference type="OrthoDB" id="9808936at2"/>
<dbReference type="Proteomes" id="UP000320776">
    <property type="component" value="Chromosome"/>
</dbReference>
<dbReference type="KEGG" id="sted:SPTER_17080"/>
<comment type="catalytic activity">
    <reaction evidence="10">
        <text>di-trans,octa-cis-undecaprenyl diphospho-N-acetyl-alpha-D-muramoyl-L-alanyl-D-glutamyl-meso-2,6-diaminopimeloyl-D-alanyl-D-alanine + UDP-N-acetyl-alpha-D-glucosamine = di-trans,octa-cis-undecaprenyl diphospho-[N-acetyl-alpha-D-glucosaminyl-(1-&gt;4)]-N-acetyl-alpha-D-muramoyl-L-alanyl-D-glutamyl-meso-2,6-diaminopimeloyl-D-alanyl-D-alanine + UDP + H(+)</text>
        <dbReference type="Rhea" id="RHEA:31227"/>
        <dbReference type="ChEBI" id="CHEBI:15378"/>
        <dbReference type="ChEBI" id="CHEBI:57705"/>
        <dbReference type="ChEBI" id="CHEBI:58223"/>
        <dbReference type="ChEBI" id="CHEBI:61387"/>
        <dbReference type="ChEBI" id="CHEBI:61388"/>
        <dbReference type="EC" id="2.4.1.227"/>
    </reaction>
</comment>
<dbReference type="GO" id="GO:0071555">
    <property type="term" value="P:cell wall organization"/>
    <property type="evidence" value="ECO:0007669"/>
    <property type="project" value="UniProtKB-KW"/>
</dbReference>
<dbReference type="Pfam" id="PF04101">
    <property type="entry name" value="Glyco_tran_28_C"/>
    <property type="match status" value="1"/>
</dbReference>
<keyword evidence="3 10" id="KW-0328">Glycosyltransferase</keyword>
<evidence type="ECO:0000256" key="6">
    <source>
        <dbReference type="ARBA" id="ARBA00022984"/>
    </source>
</evidence>
<dbReference type="GO" id="GO:0051991">
    <property type="term" value="F:UDP-N-acetyl-D-glucosamine:N-acetylmuramoyl-L-alanyl-D-glutamyl-meso-2,6-diaminopimelyl-D-alanyl-D-alanine-diphosphoundecaprenol 4-beta-N-acetylglucosaminlytransferase activity"/>
    <property type="evidence" value="ECO:0007669"/>
    <property type="project" value="RHEA"/>
</dbReference>
<dbReference type="NCBIfam" id="TIGR01133">
    <property type="entry name" value="murG"/>
    <property type="match status" value="1"/>
</dbReference>
<protein>
    <recommendedName>
        <fullName evidence="10">UDP-N-acetylglucosamine--N-acetylmuramyl-(pentapeptide) pyrophosphoryl-undecaprenol N-acetylglucosamine transferase</fullName>
        <ecNumber evidence="10">2.4.1.227</ecNumber>
    </recommendedName>
    <alternativeName>
        <fullName evidence="10">Undecaprenyl-PP-MurNAc-pentapeptide-UDPGlcNAc GlcNAc transferase</fullName>
    </alternativeName>
</protein>
<dbReference type="GO" id="GO:0008360">
    <property type="term" value="P:regulation of cell shape"/>
    <property type="evidence" value="ECO:0007669"/>
    <property type="project" value="UniProtKB-KW"/>
</dbReference>
<sequence length="378" mass="40896">MRLIISGGGTGGHIYPAVTIAREVARLSGNCEILFVGTKHGLESDIVPKEGFAFATIEVRGLERRLSWQNIRTLCNTAGSVWNSIKIIKRFKPDVVIGTGGYVCGPVLLAASLLKVPTMIQEQNVIPGITNKILARFVDKIAVGYKEAEQYFTRYKPDQLIFTGNPIRPEVMSAGRDEGQRALGLDPNKLTLLVVGGSRGARSINNAMFEVYKHFSGSPHIQILHVTGQNEYNSIVSNIKQAGIDISSGGNIIIEPYLYNMPLALAAADLGIFRAGAVGLAELTARGIPSILIPYPYAAENHQEFNARALERHGAATVIADKELTGSKLIATIESLVENPAILSTMAEKSRESGRPQAAEVIARLALCLIKLQSNNKR</sequence>